<dbReference type="InterPro" id="IPR029063">
    <property type="entry name" value="SAM-dependent_MTases_sf"/>
</dbReference>
<evidence type="ECO:0000256" key="3">
    <source>
        <dbReference type="ARBA" id="ARBA00022679"/>
    </source>
</evidence>
<keyword evidence="2" id="KW-0489">Methyltransferase</keyword>
<dbReference type="Pfam" id="PF13847">
    <property type="entry name" value="Methyltransf_31"/>
    <property type="match status" value="1"/>
</dbReference>
<name>A0AAW3JPL1_9FIRM</name>
<dbReference type="PANTHER" id="PTHR44307:SF2">
    <property type="entry name" value="PHOSPHOETHANOLAMINE METHYLTRANSFERASE ISOFORM X1"/>
    <property type="match status" value="1"/>
</dbReference>
<dbReference type="InterPro" id="IPR025714">
    <property type="entry name" value="Methyltranfer_dom"/>
</dbReference>
<dbReference type="Proteomes" id="UP000050833">
    <property type="component" value="Unassembled WGS sequence"/>
</dbReference>
<dbReference type="GO" id="GO:0008168">
    <property type="term" value="F:methyltransferase activity"/>
    <property type="evidence" value="ECO:0007669"/>
    <property type="project" value="UniProtKB-KW"/>
</dbReference>
<dbReference type="Gene3D" id="3.40.50.150">
    <property type="entry name" value="Vaccinia Virus protein VP39"/>
    <property type="match status" value="1"/>
</dbReference>
<protein>
    <recommendedName>
        <fullName evidence="5">Methyltransferase domain-containing protein</fullName>
    </recommendedName>
</protein>
<accession>A0AAW3JPL1</accession>
<evidence type="ECO:0000256" key="1">
    <source>
        <dbReference type="ARBA" id="ARBA00005189"/>
    </source>
</evidence>
<comment type="pathway">
    <text evidence="4">Phospholipid metabolism.</text>
</comment>
<dbReference type="GO" id="GO:0032259">
    <property type="term" value="P:methylation"/>
    <property type="evidence" value="ECO:0007669"/>
    <property type="project" value="UniProtKB-KW"/>
</dbReference>
<dbReference type="RefSeq" id="WP_055946431.1">
    <property type="nucleotide sequence ID" value="NZ_LLKB01000007.1"/>
</dbReference>
<sequence length="256" mass="30285">MEKDLLFYNEYEQFYLMARKSEVFRLFCEKAFGMDFSQDGFSDISQTDRILQYIPKNEKAYILDIGCGNGKMLGYLQEKTNCFIHGFDYSKNAIETAKELFSIDSEFIQGCIGEVDYSEEMFDVIISMDTMYFAPDMSDFVDQIMKWLKKDGVFFVCYQEGDVMPKTENVNTTVFAKTLLDKKIDFDSIDITRETYDMLLHKRVIANLFEKEFAEEGNIDWFNMLIGQTEYANRPYEEFAKVMSRYIYIVRKERRC</sequence>
<evidence type="ECO:0000259" key="5">
    <source>
        <dbReference type="Pfam" id="PF13847"/>
    </source>
</evidence>
<feature type="domain" description="Methyltransferase" evidence="5">
    <location>
        <begin position="58"/>
        <end position="168"/>
    </location>
</feature>
<proteinExistence type="predicted"/>
<dbReference type="EMBL" id="LLKB01000007">
    <property type="protein sequence ID" value="KQC84145.1"/>
    <property type="molecule type" value="Genomic_DNA"/>
</dbReference>
<gene>
    <name evidence="6" type="ORF">APZ18_14680</name>
</gene>
<keyword evidence="7" id="KW-1185">Reference proteome</keyword>
<keyword evidence="3" id="KW-0808">Transferase</keyword>
<comment type="pathway">
    <text evidence="1">Lipid metabolism.</text>
</comment>
<evidence type="ECO:0000256" key="2">
    <source>
        <dbReference type="ARBA" id="ARBA00022603"/>
    </source>
</evidence>
<dbReference type="CDD" id="cd02440">
    <property type="entry name" value="AdoMet_MTases"/>
    <property type="match status" value="1"/>
</dbReference>
<comment type="caution">
    <text evidence="6">The sequence shown here is derived from an EMBL/GenBank/DDBJ whole genome shotgun (WGS) entry which is preliminary data.</text>
</comment>
<dbReference type="AlphaFoldDB" id="A0AAW3JPL1"/>
<organism evidence="6 7">
    <name type="scientific">Butyribacter intestini</name>
    <dbReference type="NCBI Taxonomy" id="1703332"/>
    <lineage>
        <taxon>Bacteria</taxon>
        <taxon>Bacillati</taxon>
        <taxon>Bacillota</taxon>
        <taxon>Clostridia</taxon>
        <taxon>Lachnospirales</taxon>
        <taxon>Lachnospiraceae</taxon>
        <taxon>Butyribacter</taxon>
    </lineage>
</organism>
<evidence type="ECO:0000313" key="7">
    <source>
        <dbReference type="Proteomes" id="UP000050833"/>
    </source>
</evidence>
<dbReference type="SUPFAM" id="SSF53335">
    <property type="entry name" value="S-adenosyl-L-methionine-dependent methyltransferases"/>
    <property type="match status" value="1"/>
</dbReference>
<dbReference type="PANTHER" id="PTHR44307">
    <property type="entry name" value="PHOSPHOETHANOLAMINE METHYLTRANSFERASE"/>
    <property type="match status" value="1"/>
</dbReference>
<evidence type="ECO:0000256" key="4">
    <source>
        <dbReference type="ARBA" id="ARBA00025707"/>
    </source>
</evidence>
<evidence type="ECO:0000313" key="6">
    <source>
        <dbReference type="EMBL" id="KQC84145.1"/>
    </source>
</evidence>
<reference evidence="6 7" key="1">
    <citation type="submission" date="2015-10" db="EMBL/GenBank/DDBJ databases">
        <title>Butyribacter intestini gen. nov., sp. nov., a butyric acid-producing bacterium of the family Lachnospiraceae isolated from the human faeces.</title>
        <authorList>
            <person name="Zou Y."/>
            <person name="Xue W."/>
            <person name="Luo G."/>
            <person name="Lv M."/>
        </authorList>
    </citation>
    <scope>NUCLEOTIDE SEQUENCE [LARGE SCALE GENOMIC DNA]</scope>
    <source>
        <strain evidence="6 7">TF01-11</strain>
    </source>
</reference>